<comment type="pathway">
    <text evidence="1 7">Cell wall biogenesis; peptidoglycan biosynthesis.</text>
</comment>
<evidence type="ECO:0000313" key="9">
    <source>
        <dbReference type="EMBL" id="TCM68117.1"/>
    </source>
</evidence>
<keyword evidence="10" id="KW-1185">Reference proteome</keyword>
<dbReference type="OrthoDB" id="9809748at2"/>
<dbReference type="AlphaFoldDB" id="A0A4R1XUF4"/>
<dbReference type="InterPro" id="IPR038063">
    <property type="entry name" value="Transpep_catalytic_dom"/>
</dbReference>
<reference evidence="9 10" key="1">
    <citation type="submission" date="2019-03" db="EMBL/GenBank/DDBJ databases">
        <title>Genomic analyses of the natural microbiome of Caenorhabditis elegans.</title>
        <authorList>
            <person name="Samuel B."/>
        </authorList>
    </citation>
    <scope>NUCLEOTIDE SEQUENCE [LARGE SCALE GENOMIC DNA]</scope>
    <source>
        <strain evidence="9 10">JUb89</strain>
    </source>
</reference>
<dbReference type="UniPathway" id="UPA00219"/>
<feature type="active site" description="Nucleophile" evidence="7">
    <location>
        <position position="175"/>
    </location>
</feature>
<evidence type="ECO:0000313" key="10">
    <source>
        <dbReference type="Proteomes" id="UP000294963"/>
    </source>
</evidence>
<feature type="active site" description="Proton donor/acceptor" evidence="7">
    <location>
        <position position="149"/>
    </location>
</feature>
<gene>
    <name evidence="9" type="ORF">EC844_106100</name>
</gene>
<keyword evidence="6 7" id="KW-0961">Cell wall biogenesis/degradation</keyword>
<evidence type="ECO:0000259" key="8">
    <source>
        <dbReference type="PROSITE" id="PS52029"/>
    </source>
</evidence>
<dbReference type="CDD" id="cd16913">
    <property type="entry name" value="YkuD_like"/>
    <property type="match status" value="1"/>
</dbReference>
<proteinExistence type="inferred from homology"/>
<keyword evidence="5 7" id="KW-0573">Peptidoglycan synthesis</keyword>
<dbReference type="EMBL" id="SLVJ01000006">
    <property type="protein sequence ID" value="TCM68117.1"/>
    <property type="molecule type" value="Genomic_DNA"/>
</dbReference>
<comment type="caution">
    <text evidence="9">The sequence shown here is derived from an EMBL/GenBank/DDBJ whole genome shotgun (WGS) entry which is preliminary data.</text>
</comment>
<comment type="similarity">
    <text evidence="2">Belongs to the YkuD family.</text>
</comment>
<dbReference type="GO" id="GO:0016740">
    <property type="term" value="F:transferase activity"/>
    <property type="evidence" value="ECO:0007669"/>
    <property type="project" value="UniProtKB-KW"/>
</dbReference>
<evidence type="ECO:0000256" key="5">
    <source>
        <dbReference type="ARBA" id="ARBA00022984"/>
    </source>
</evidence>
<evidence type="ECO:0000256" key="1">
    <source>
        <dbReference type="ARBA" id="ARBA00004752"/>
    </source>
</evidence>
<evidence type="ECO:0000256" key="7">
    <source>
        <dbReference type="PROSITE-ProRule" id="PRU01373"/>
    </source>
</evidence>
<dbReference type="SUPFAM" id="SSF141523">
    <property type="entry name" value="L,D-transpeptidase catalytic domain-like"/>
    <property type="match status" value="1"/>
</dbReference>
<name>A0A4R1XUF4_ACICA</name>
<accession>A0A4R1XUF4</accession>
<sequence length="200" mass="22580">MSLKNTPRTLILLALVGILIATVVYAYNHYRGFLPAQVQHEPVLSLEQQEQIKTHSPISEIRVYKAKRELQLISGELVIRCYPMRLGFSPQGHKQQEGDGKTPEGRYMIDWRNSKSAFYKSLHVSYPNTTDRAAATARGVSAGGDIMIHGSTNSKVAELPNMMQYLPEQDWTLGCIAVRNVDIDEIWKLVENNIPIVIYP</sequence>
<feature type="domain" description="L,D-TPase catalytic" evidence="8">
    <location>
        <begin position="59"/>
        <end position="199"/>
    </location>
</feature>
<evidence type="ECO:0000256" key="3">
    <source>
        <dbReference type="ARBA" id="ARBA00022679"/>
    </source>
</evidence>
<dbReference type="Pfam" id="PF03734">
    <property type="entry name" value="YkuD"/>
    <property type="match status" value="1"/>
</dbReference>
<keyword evidence="4 7" id="KW-0133">Cell shape</keyword>
<evidence type="ECO:0000256" key="4">
    <source>
        <dbReference type="ARBA" id="ARBA00022960"/>
    </source>
</evidence>
<dbReference type="GO" id="GO:0004180">
    <property type="term" value="F:carboxypeptidase activity"/>
    <property type="evidence" value="ECO:0007669"/>
    <property type="project" value="UniProtKB-ARBA"/>
</dbReference>
<keyword evidence="3" id="KW-0808">Transferase</keyword>
<dbReference type="GO" id="GO:0008360">
    <property type="term" value="P:regulation of cell shape"/>
    <property type="evidence" value="ECO:0007669"/>
    <property type="project" value="UniProtKB-UniRule"/>
</dbReference>
<dbReference type="Proteomes" id="UP000294963">
    <property type="component" value="Unassembled WGS sequence"/>
</dbReference>
<dbReference type="InterPro" id="IPR005490">
    <property type="entry name" value="LD_TPept_cat_dom"/>
</dbReference>
<dbReference type="GO" id="GO:0071555">
    <property type="term" value="P:cell wall organization"/>
    <property type="evidence" value="ECO:0007669"/>
    <property type="project" value="UniProtKB-UniRule"/>
</dbReference>
<evidence type="ECO:0000256" key="2">
    <source>
        <dbReference type="ARBA" id="ARBA00005992"/>
    </source>
</evidence>
<evidence type="ECO:0000256" key="6">
    <source>
        <dbReference type="ARBA" id="ARBA00023316"/>
    </source>
</evidence>
<dbReference type="Gene3D" id="2.40.440.10">
    <property type="entry name" value="L,D-transpeptidase catalytic domain-like"/>
    <property type="match status" value="1"/>
</dbReference>
<dbReference type="PANTHER" id="PTHR36699">
    <property type="entry name" value="LD-TRANSPEPTIDASE"/>
    <property type="match status" value="1"/>
</dbReference>
<dbReference type="PANTHER" id="PTHR36699:SF1">
    <property type="entry name" value="L,D-TRANSPEPTIDASE YAFK-RELATED"/>
    <property type="match status" value="1"/>
</dbReference>
<organism evidence="9 10">
    <name type="scientific">Acinetobacter calcoaceticus</name>
    <dbReference type="NCBI Taxonomy" id="471"/>
    <lineage>
        <taxon>Bacteria</taxon>
        <taxon>Pseudomonadati</taxon>
        <taxon>Pseudomonadota</taxon>
        <taxon>Gammaproteobacteria</taxon>
        <taxon>Moraxellales</taxon>
        <taxon>Moraxellaceae</taxon>
        <taxon>Acinetobacter</taxon>
        <taxon>Acinetobacter calcoaceticus/baumannii complex</taxon>
    </lineage>
</organism>
<dbReference type="PROSITE" id="PS52029">
    <property type="entry name" value="LD_TPASE"/>
    <property type="match status" value="1"/>
</dbReference>
<dbReference type="GO" id="GO:0009252">
    <property type="term" value="P:peptidoglycan biosynthetic process"/>
    <property type="evidence" value="ECO:0007669"/>
    <property type="project" value="UniProtKB-UniPathway"/>
</dbReference>
<protein>
    <submittedName>
        <fullName evidence="9">L,D-transpeptidase-like protein</fullName>
    </submittedName>
</protein>